<keyword evidence="5" id="KW-1185">Reference proteome</keyword>
<dbReference type="InterPro" id="IPR018060">
    <property type="entry name" value="HTH_AraC"/>
</dbReference>
<organism evidence="4 5">
    <name type="scientific">Sphingomonas ginsenosidivorax</name>
    <dbReference type="NCBI Taxonomy" id="862135"/>
    <lineage>
        <taxon>Bacteria</taxon>
        <taxon>Pseudomonadati</taxon>
        <taxon>Pseudomonadota</taxon>
        <taxon>Alphaproteobacteria</taxon>
        <taxon>Sphingomonadales</taxon>
        <taxon>Sphingomonadaceae</taxon>
        <taxon>Sphingomonas</taxon>
    </lineage>
</organism>
<feature type="domain" description="HTH araC/xylS-type" evidence="3">
    <location>
        <begin position="187"/>
        <end position="284"/>
    </location>
</feature>
<dbReference type="GO" id="GO:0043565">
    <property type="term" value="F:sequence-specific DNA binding"/>
    <property type="evidence" value="ECO:0007669"/>
    <property type="project" value="InterPro"/>
</dbReference>
<dbReference type="OrthoDB" id="9802263at2"/>
<dbReference type="InterPro" id="IPR009057">
    <property type="entry name" value="Homeodomain-like_sf"/>
</dbReference>
<dbReference type="AlphaFoldDB" id="A0A5C6UJ66"/>
<evidence type="ECO:0000256" key="2">
    <source>
        <dbReference type="ARBA" id="ARBA00023163"/>
    </source>
</evidence>
<dbReference type="Pfam" id="PF12833">
    <property type="entry name" value="HTH_18"/>
    <property type="match status" value="1"/>
</dbReference>
<dbReference type="InterPro" id="IPR009594">
    <property type="entry name" value="Tscrpt_reg_HTH_AraC_N"/>
</dbReference>
<proteinExistence type="predicted"/>
<dbReference type="SUPFAM" id="SSF46689">
    <property type="entry name" value="Homeodomain-like"/>
    <property type="match status" value="2"/>
</dbReference>
<dbReference type="Proteomes" id="UP000321250">
    <property type="component" value="Unassembled WGS sequence"/>
</dbReference>
<reference evidence="4 5" key="1">
    <citation type="journal article" date="2013" name="Antonie Van Leeuwenhoek">
        <title>Sphingomonas ginsenosidivorax sp. nov., with the ability to transform ginsenosides.</title>
        <authorList>
            <person name="Jin X.F."/>
            <person name="Kim J.K."/>
            <person name="Liu Q.M."/>
            <person name="Kang M.S."/>
            <person name="He D."/>
            <person name="Jin F.X."/>
            <person name="Kim S.C."/>
            <person name="Im W.T."/>
        </authorList>
    </citation>
    <scope>NUCLEOTIDE SEQUENCE [LARGE SCALE GENOMIC DNA]</scope>
    <source>
        <strain evidence="4 5">KHI67</strain>
    </source>
</reference>
<gene>
    <name evidence="4" type="ORF">FSB78_10635</name>
</gene>
<dbReference type="EMBL" id="VOQR01000001">
    <property type="protein sequence ID" value="TXC72883.1"/>
    <property type="molecule type" value="Genomic_DNA"/>
</dbReference>
<dbReference type="Gene3D" id="1.10.10.60">
    <property type="entry name" value="Homeodomain-like"/>
    <property type="match status" value="2"/>
</dbReference>
<dbReference type="PANTHER" id="PTHR43436:SF1">
    <property type="entry name" value="TRANSCRIPTIONAL REGULATORY PROTEIN"/>
    <property type="match status" value="1"/>
</dbReference>
<protein>
    <submittedName>
        <fullName evidence="4">AraC family transcriptional regulator</fullName>
    </submittedName>
</protein>
<dbReference type="SMART" id="SM00342">
    <property type="entry name" value="HTH_ARAC"/>
    <property type="match status" value="1"/>
</dbReference>
<accession>A0A5C6UJ66</accession>
<dbReference type="PROSITE" id="PS01124">
    <property type="entry name" value="HTH_ARAC_FAMILY_2"/>
    <property type="match status" value="1"/>
</dbReference>
<dbReference type="GO" id="GO:0003700">
    <property type="term" value="F:DNA-binding transcription factor activity"/>
    <property type="evidence" value="ECO:0007669"/>
    <property type="project" value="InterPro"/>
</dbReference>
<evidence type="ECO:0000256" key="1">
    <source>
        <dbReference type="ARBA" id="ARBA00023015"/>
    </source>
</evidence>
<name>A0A5C6UJ66_9SPHN</name>
<keyword evidence="2" id="KW-0804">Transcription</keyword>
<comment type="caution">
    <text evidence="4">The sequence shown here is derived from an EMBL/GenBank/DDBJ whole genome shotgun (WGS) entry which is preliminary data.</text>
</comment>
<evidence type="ECO:0000313" key="4">
    <source>
        <dbReference type="EMBL" id="TXC72883.1"/>
    </source>
</evidence>
<sequence length="290" mass="32235">MDFMCETLADLAYRHANQSDGASIPRVSLHVAQKQGWPIGTLYQPMLGIVLRGSKQVVIGDRTLHYDGNHFFIASIDVPASRVTIEYLPEAPYVAVRLAIDQEILSNLVVDGPQKDEGDTTAFAVGAMTPELLDAWSRMLRLLDAPDEIDMLAPLIEREILFRILQGPQGAVLRQAARAGSRISQVRDTIAHLRTNLDRVVKIEELVEIAGMSVATFHRHFRAATAMSPLQYQKTLRLQEARRLLFADADATSAAFAVGYESASQFSREYTRMFGMPPARDAARLRASRN</sequence>
<evidence type="ECO:0000259" key="3">
    <source>
        <dbReference type="PROSITE" id="PS01124"/>
    </source>
</evidence>
<evidence type="ECO:0000313" key="5">
    <source>
        <dbReference type="Proteomes" id="UP000321250"/>
    </source>
</evidence>
<dbReference type="PANTHER" id="PTHR43436">
    <property type="entry name" value="ARAC-FAMILY TRANSCRIPTIONAL REGULATOR"/>
    <property type="match status" value="1"/>
</dbReference>
<dbReference type="Pfam" id="PF06719">
    <property type="entry name" value="AraC_N"/>
    <property type="match status" value="1"/>
</dbReference>
<keyword evidence="1" id="KW-0805">Transcription regulation</keyword>